<dbReference type="EMBL" id="QGMY01000002">
    <property type="protein sequence ID" value="PWR73789.1"/>
    <property type="molecule type" value="Genomic_DNA"/>
</dbReference>
<name>A0A2V2N210_9EURY</name>
<evidence type="ECO:0000256" key="1">
    <source>
        <dbReference type="SAM" id="MobiDB-lite"/>
    </source>
</evidence>
<organism evidence="2 3">
    <name type="scientific">Methanospirillum lacunae</name>
    <dbReference type="NCBI Taxonomy" id="668570"/>
    <lineage>
        <taxon>Archaea</taxon>
        <taxon>Methanobacteriati</taxon>
        <taxon>Methanobacteriota</taxon>
        <taxon>Stenosarchaea group</taxon>
        <taxon>Methanomicrobia</taxon>
        <taxon>Methanomicrobiales</taxon>
        <taxon>Methanospirillaceae</taxon>
        <taxon>Methanospirillum</taxon>
    </lineage>
</organism>
<feature type="compositionally biased region" description="Polar residues" evidence="1">
    <location>
        <begin position="76"/>
        <end position="110"/>
    </location>
</feature>
<sequence length="182" mass="19340">MDTRPILITLLMLGVFIAVLIGSTSADGNTSPSGMNLSLNSTNNTINGTVNVSSNLETNLSRSVDSNETMEKTEADSTGSTQNIQGNIQGMYSGTENPNEPTDVQSSTPSGDPLLNQYALGGVSIDIGAHLMEARGNDTNVSAEISLKDHTSANGYIKTIQKDFHYESKVDTPENADTWPNL</sequence>
<gene>
    <name evidence="2" type="ORF">DK846_01065</name>
</gene>
<reference evidence="2 3" key="1">
    <citation type="submission" date="2018-05" db="EMBL/GenBank/DDBJ databases">
        <title>Draft genome of Methanospirillum lacunae Ki8-1.</title>
        <authorList>
            <person name="Dueholm M.S."/>
            <person name="Nielsen P.H."/>
            <person name="Bakmann L.F."/>
            <person name="Otzen D.E."/>
        </authorList>
    </citation>
    <scope>NUCLEOTIDE SEQUENCE [LARGE SCALE GENOMIC DNA]</scope>
    <source>
        <strain evidence="2 3">Ki8-1</strain>
    </source>
</reference>
<accession>A0A2V2N210</accession>
<comment type="caution">
    <text evidence="2">The sequence shown here is derived from an EMBL/GenBank/DDBJ whole genome shotgun (WGS) entry which is preliminary data.</text>
</comment>
<dbReference type="AlphaFoldDB" id="A0A2V2N210"/>
<protein>
    <submittedName>
        <fullName evidence="2">Uncharacterized protein</fullName>
    </submittedName>
</protein>
<proteinExistence type="predicted"/>
<evidence type="ECO:0000313" key="3">
    <source>
        <dbReference type="Proteomes" id="UP000245657"/>
    </source>
</evidence>
<dbReference type="GeneID" id="97549117"/>
<dbReference type="RefSeq" id="WP_109967069.1">
    <property type="nucleotide sequence ID" value="NZ_CP176093.1"/>
</dbReference>
<evidence type="ECO:0000313" key="2">
    <source>
        <dbReference type="EMBL" id="PWR73789.1"/>
    </source>
</evidence>
<dbReference type="Proteomes" id="UP000245657">
    <property type="component" value="Unassembled WGS sequence"/>
</dbReference>
<feature type="region of interest" description="Disordered" evidence="1">
    <location>
        <begin position="62"/>
        <end position="113"/>
    </location>
</feature>
<keyword evidence="3" id="KW-1185">Reference proteome</keyword>